<dbReference type="AlphaFoldDB" id="A0A382HAU2"/>
<organism evidence="4">
    <name type="scientific">marine metagenome</name>
    <dbReference type="NCBI Taxonomy" id="408172"/>
    <lineage>
        <taxon>unclassified sequences</taxon>
        <taxon>metagenomes</taxon>
        <taxon>ecological metagenomes</taxon>
    </lineage>
</organism>
<reference evidence="4" key="1">
    <citation type="submission" date="2018-05" db="EMBL/GenBank/DDBJ databases">
        <authorList>
            <person name="Lanie J.A."/>
            <person name="Ng W.-L."/>
            <person name="Kazmierczak K.M."/>
            <person name="Andrzejewski T.M."/>
            <person name="Davidsen T.M."/>
            <person name="Wayne K.J."/>
            <person name="Tettelin H."/>
            <person name="Glass J.I."/>
            <person name="Rusch D."/>
            <person name="Podicherti R."/>
            <person name="Tsui H.-C.T."/>
            <person name="Winkler M.E."/>
        </authorList>
    </citation>
    <scope>NUCLEOTIDE SEQUENCE</scope>
</reference>
<dbReference type="SUPFAM" id="SSF53649">
    <property type="entry name" value="Alkaline phosphatase-like"/>
    <property type="match status" value="1"/>
</dbReference>
<dbReference type="InterPro" id="IPR050738">
    <property type="entry name" value="Sulfatase"/>
</dbReference>
<name>A0A382HAU2_9ZZZZ</name>
<evidence type="ECO:0000256" key="1">
    <source>
        <dbReference type="ARBA" id="ARBA00008779"/>
    </source>
</evidence>
<dbReference type="InterPro" id="IPR000917">
    <property type="entry name" value="Sulfatase_N"/>
</dbReference>
<evidence type="ECO:0000259" key="3">
    <source>
        <dbReference type="Pfam" id="PF00884"/>
    </source>
</evidence>
<proteinExistence type="inferred from homology"/>
<protein>
    <recommendedName>
        <fullName evidence="3">Sulfatase N-terminal domain-containing protein</fullName>
    </recommendedName>
</protein>
<feature type="non-terminal residue" evidence="4">
    <location>
        <position position="109"/>
    </location>
</feature>
<dbReference type="PANTHER" id="PTHR42693:SF53">
    <property type="entry name" value="ENDO-4-O-SULFATASE"/>
    <property type="match status" value="1"/>
</dbReference>
<keyword evidence="2" id="KW-0378">Hydrolase</keyword>
<dbReference type="Gene3D" id="3.40.720.10">
    <property type="entry name" value="Alkaline Phosphatase, subunit A"/>
    <property type="match status" value="1"/>
</dbReference>
<evidence type="ECO:0000256" key="2">
    <source>
        <dbReference type="ARBA" id="ARBA00022801"/>
    </source>
</evidence>
<dbReference type="InterPro" id="IPR017850">
    <property type="entry name" value="Alkaline_phosphatase_core_sf"/>
</dbReference>
<dbReference type="PANTHER" id="PTHR42693">
    <property type="entry name" value="ARYLSULFATASE FAMILY MEMBER"/>
    <property type="match status" value="1"/>
</dbReference>
<dbReference type="Pfam" id="PF00884">
    <property type="entry name" value="Sulfatase"/>
    <property type="match status" value="1"/>
</dbReference>
<dbReference type="EMBL" id="UINC01060177">
    <property type="protein sequence ID" value="SVB84410.1"/>
    <property type="molecule type" value="Genomic_DNA"/>
</dbReference>
<feature type="domain" description="Sulfatase N-terminal" evidence="3">
    <location>
        <begin position="8"/>
        <end position="109"/>
    </location>
</feature>
<evidence type="ECO:0000313" key="4">
    <source>
        <dbReference type="EMBL" id="SVB84410.1"/>
    </source>
</evidence>
<sequence>MGELLTRPNVILITADQWRGDCLSSLNHPVVQTPHLDALAAESVQFRQHYTNTVPCGPSRASLHTGLYLHNHRWGTNGTPLDSRFSSWALELRRLGYDPVLFGYTHTSM</sequence>
<gene>
    <name evidence="4" type="ORF">METZ01_LOCUS237264</name>
</gene>
<accession>A0A382HAU2</accession>
<comment type="similarity">
    <text evidence="1">Belongs to the sulfatase family.</text>
</comment>
<dbReference type="GO" id="GO:0004065">
    <property type="term" value="F:arylsulfatase activity"/>
    <property type="evidence" value="ECO:0007669"/>
    <property type="project" value="TreeGrafter"/>
</dbReference>